<dbReference type="Gene3D" id="1.10.10.60">
    <property type="entry name" value="Homeodomain-like"/>
    <property type="match status" value="2"/>
</dbReference>
<proteinExistence type="predicted"/>
<keyword evidence="3" id="KW-0804">Transcription</keyword>
<dbReference type="EMBL" id="JRWP01000004">
    <property type="protein sequence ID" value="KGY09733.1"/>
    <property type="molecule type" value="Genomic_DNA"/>
</dbReference>
<evidence type="ECO:0000256" key="3">
    <source>
        <dbReference type="ARBA" id="ARBA00023163"/>
    </source>
</evidence>
<dbReference type="Pfam" id="PF12833">
    <property type="entry name" value="HTH_18"/>
    <property type="match status" value="1"/>
</dbReference>
<sequence>MKPYIENVMDTPSNDWIVREYHCRIKKEEFACSWHYHTEYELVLYQDPDNVFNGNYFAGDSVGSIGHNTLLLYGPGLPHMITGQLNGSDEKPHHSVIVWLKHHWIEKLQATIPEARNIKRLLEDSAYGLKFSPAVSQQVSDLLTGVENLNRAFQAVRVIEVLLLLAGDGQSEKLSASPYRISQLSGNREARQKVQLATHYIEENYAKAIRISDLSKSLHMSESSAYRLFEKHYGVSFSDHIKQFRIGKACELLASTSLPIALVAENTGFQNLSNFNRQFKTVKEMTPTQFRNQFQQAIK</sequence>
<dbReference type="SMART" id="SM00342">
    <property type="entry name" value="HTH_ARAC"/>
    <property type="match status" value="1"/>
</dbReference>
<protein>
    <submittedName>
        <fullName evidence="5">AraC family transcriptional regulator</fullName>
    </submittedName>
</protein>
<dbReference type="AlphaFoldDB" id="A0A0A5JP53"/>
<dbReference type="SUPFAM" id="SSF46689">
    <property type="entry name" value="Homeodomain-like"/>
    <property type="match status" value="2"/>
</dbReference>
<dbReference type="OrthoDB" id="9816011at2"/>
<accession>A0A0A5JP53</accession>
<dbReference type="GO" id="GO:0003700">
    <property type="term" value="F:DNA-binding transcription factor activity"/>
    <property type="evidence" value="ECO:0007669"/>
    <property type="project" value="InterPro"/>
</dbReference>
<dbReference type="PANTHER" id="PTHR43280:SF27">
    <property type="entry name" value="TRANSCRIPTIONAL REGULATOR MTLR"/>
    <property type="match status" value="1"/>
</dbReference>
<dbReference type="PANTHER" id="PTHR43280">
    <property type="entry name" value="ARAC-FAMILY TRANSCRIPTIONAL REGULATOR"/>
    <property type="match status" value="1"/>
</dbReference>
<keyword evidence="2" id="KW-0238">DNA-binding</keyword>
<dbReference type="Proteomes" id="UP000030451">
    <property type="component" value="Unassembled WGS sequence"/>
</dbReference>
<dbReference type="InterPro" id="IPR009057">
    <property type="entry name" value="Homeodomain-like_sf"/>
</dbReference>
<organism evidence="5 6">
    <name type="scientific">Photobacterium sp. (strain ATCC 43367)</name>
    <dbReference type="NCBI Taxonomy" id="379097"/>
    <lineage>
        <taxon>Bacteria</taxon>
        <taxon>Pseudomonadati</taxon>
        <taxon>Pseudomonadota</taxon>
        <taxon>Gammaproteobacteria</taxon>
        <taxon>Vibrionales</taxon>
        <taxon>Vibrionaceae</taxon>
        <taxon>Vibrio</taxon>
        <taxon>Vibrio oreintalis group</taxon>
    </lineage>
</organism>
<evidence type="ECO:0000313" key="6">
    <source>
        <dbReference type="Proteomes" id="UP000030451"/>
    </source>
</evidence>
<feature type="domain" description="HTH araC/xylS-type" evidence="4">
    <location>
        <begin position="195"/>
        <end position="293"/>
    </location>
</feature>
<evidence type="ECO:0000256" key="2">
    <source>
        <dbReference type="ARBA" id="ARBA00023125"/>
    </source>
</evidence>
<evidence type="ECO:0000313" key="5">
    <source>
        <dbReference type="EMBL" id="KGY09733.1"/>
    </source>
</evidence>
<name>A0A0A5JP53_PHOS4</name>
<comment type="caution">
    <text evidence="5">The sequence shown here is derived from an EMBL/GenBank/DDBJ whole genome shotgun (WGS) entry which is preliminary data.</text>
</comment>
<evidence type="ECO:0000259" key="4">
    <source>
        <dbReference type="PROSITE" id="PS01124"/>
    </source>
</evidence>
<dbReference type="STRING" id="379097.SE23_00440"/>
<dbReference type="PROSITE" id="PS01124">
    <property type="entry name" value="HTH_ARAC_FAMILY_2"/>
    <property type="match status" value="1"/>
</dbReference>
<gene>
    <name evidence="5" type="ORF">NM06_02125</name>
</gene>
<keyword evidence="1" id="KW-0805">Transcription regulation</keyword>
<reference evidence="5 6" key="1">
    <citation type="submission" date="2014-10" db="EMBL/GenBank/DDBJ databases">
        <title>Genome sequencing of Vibrio sinaloensis T08.</title>
        <authorList>
            <person name="Chan K.-G."/>
            <person name="Mohamad N.I."/>
        </authorList>
    </citation>
    <scope>NUCLEOTIDE SEQUENCE [LARGE SCALE GENOMIC DNA]</scope>
    <source>
        <strain evidence="5 6">T08</strain>
    </source>
</reference>
<dbReference type="InterPro" id="IPR018060">
    <property type="entry name" value="HTH_AraC"/>
</dbReference>
<dbReference type="RefSeq" id="WP_005469740.1">
    <property type="nucleotide sequence ID" value="NZ_JAVHXG010000160.1"/>
</dbReference>
<dbReference type="GO" id="GO:0043565">
    <property type="term" value="F:sequence-specific DNA binding"/>
    <property type="evidence" value="ECO:0007669"/>
    <property type="project" value="InterPro"/>
</dbReference>
<evidence type="ECO:0000256" key="1">
    <source>
        <dbReference type="ARBA" id="ARBA00023015"/>
    </source>
</evidence>